<evidence type="ECO:0000313" key="1">
    <source>
        <dbReference type="EMBL" id="MCC9294368.1"/>
    </source>
</evidence>
<dbReference type="RefSeq" id="WP_229981168.1">
    <property type="nucleotide sequence ID" value="NZ_JAJJPB010000004.1"/>
</dbReference>
<comment type="caution">
    <text evidence="1">The sequence shown here is derived from an EMBL/GenBank/DDBJ whole genome shotgun (WGS) entry which is preliminary data.</text>
</comment>
<organism evidence="1 2">
    <name type="scientific">Clostridium aromativorans</name>
    <dbReference type="NCBI Taxonomy" id="2836848"/>
    <lineage>
        <taxon>Bacteria</taxon>
        <taxon>Bacillati</taxon>
        <taxon>Bacillota</taxon>
        <taxon>Clostridia</taxon>
        <taxon>Eubacteriales</taxon>
        <taxon>Clostridiaceae</taxon>
        <taxon>Clostridium</taxon>
    </lineage>
</organism>
<dbReference type="InterPro" id="IPR008767">
    <property type="entry name" value="Phage_SPP1_head-tail_adaptor"/>
</dbReference>
<dbReference type="Pfam" id="PF05521">
    <property type="entry name" value="Phage_HCP"/>
    <property type="match status" value="1"/>
</dbReference>
<dbReference type="Gene3D" id="2.40.10.270">
    <property type="entry name" value="Bacteriophage SPP1 head-tail adaptor protein"/>
    <property type="match status" value="1"/>
</dbReference>
<sequence>MDNMKNKKIDILKWSDDALDGEGGYEPYIKNIWAYYRHVSGREFYAAAASNIEVEVIFQINYRDDIDLGEGRYGVLYKGKEYDITQIDDFEGNKTDLKIYATRVN</sequence>
<keyword evidence="2" id="KW-1185">Reference proteome</keyword>
<dbReference type="InterPro" id="IPR038666">
    <property type="entry name" value="SSP1_head-tail_sf"/>
</dbReference>
<dbReference type="EMBL" id="JAJJPB010000004">
    <property type="protein sequence ID" value="MCC9294368.1"/>
    <property type="molecule type" value="Genomic_DNA"/>
</dbReference>
<proteinExistence type="predicted"/>
<protein>
    <submittedName>
        <fullName evidence="1">Phage head closure protein</fullName>
    </submittedName>
</protein>
<evidence type="ECO:0000313" key="2">
    <source>
        <dbReference type="Proteomes" id="UP001165422"/>
    </source>
</evidence>
<gene>
    <name evidence="1" type="ORF">LN736_05700</name>
</gene>
<dbReference type="NCBIfam" id="TIGR01563">
    <property type="entry name" value="gp16_SPP1"/>
    <property type="match status" value="1"/>
</dbReference>
<accession>A0ABS8N3K6</accession>
<reference evidence="1" key="1">
    <citation type="submission" date="2021-11" db="EMBL/GenBank/DDBJ databases">
        <authorList>
            <person name="Qingchun L."/>
            <person name="Dong Z."/>
            <person name="Zongwei Q."/>
            <person name="Jia Z."/>
            <person name="Duotao L."/>
        </authorList>
    </citation>
    <scope>NUCLEOTIDE SEQUENCE</scope>
    <source>
        <strain evidence="1">WLY-B-L2</strain>
    </source>
</reference>
<dbReference type="Proteomes" id="UP001165422">
    <property type="component" value="Unassembled WGS sequence"/>
</dbReference>
<name>A0ABS8N3K6_9CLOT</name>